<gene>
    <name evidence="1" type="ORF">MRB53_035785</name>
</gene>
<dbReference type="EMBL" id="CM056820">
    <property type="protein sequence ID" value="KAJ8616413.1"/>
    <property type="molecule type" value="Genomic_DNA"/>
</dbReference>
<evidence type="ECO:0000313" key="1">
    <source>
        <dbReference type="EMBL" id="KAJ8616413.1"/>
    </source>
</evidence>
<dbReference type="Proteomes" id="UP001234297">
    <property type="component" value="Chromosome 12"/>
</dbReference>
<accession>A0ACC2K5X3</accession>
<proteinExistence type="predicted"/>
<protein>
    <submittedName>
        <fullName evidence="1">Uncharacterized protein</fullName>
    </submittedName>
</protein>
<organism evidence="1 2">
    <name type="scientific">Persea americana</name>
    <name type="common">Avocado</name>
    <dbReference type="NCBI Taxonomy" id="3435"/>
    <lineage>
        <taxon>Eukaryota</taxon>
        <taxon>Viridiplantae</taxon>
        <taxon>Streptophyta</taxon>
        <taxon>Embryophyta</taxon>
        <taxon>Tracheophyta</taxon>
        <taxon>Spermatophyta</taxon>
        <taxon>Magnoliopsida</taxon>
        <taxon>Magnoliidae</taxon>
        <taxon>Laurales</taxon>
        <taxon>Lauraceae</taxon>
        <taxon>Persea</taxon>
    </lineage>
</organism>
<reference evidence="1 2" key="1">
    <citation type="journal article" date="2022" name="Hortic Res">
        <title>A haplotype resolved chromosomal level avocado genome allows analysis of novel avocado genes.</title>
        <authorList>
            <person name="Nath O."/>
            <person name="Fletcher S.J."/>
            <person name="Hayward A."/>
            <person name="Shaw L.M."/>
            <person name="Masouleh A.K."/>
            <person name="Furtado A."/>
            <person name="Henry R.J."/>
            <person name="Mitter N."/>
        </authorList>
    </citation>
    <scope>NUCLEOTIDE SEQUENCE [LARGE SCALE GENOMIC DNA]</scope>
    <source>
        <strain evidence="2">cv. Hass</strain>
    </source>
</reference>
<sequence length="651" mass="72475">MAFLKSPTASPSSSLRLPSLLPRPFSLPRNLLFFPKFNPPFKSLSNSTISLPSLPPPNALPTTDQEILEAILQSDDKRIGNLPGVRIFENDLARLNVIGDVASEQALTAAAADGGDAAEEHLASGMSAMVVETVFPVGPDEHSTISTRLFLPARKVKEKAKKLQSMLNADFLSSTTSRNILAMTFRQVVLHHLWSFELSLFSPGSERNMEDLVNPREVRAFFTLSSSDEKVLSVLAEAVCLCALESTERDFLENSKGISSRDVFPWFQKPKRIASADSSVNIYKISQDQIVESAKNWVENFNSVKGKYMGREIKQKDRWWESPTYSRLDKIGGPEFSSWTNEYIPAYRLQVNAEYFQNVKFEGWQRSVDNRWEVLLTHSQMVGLANILDMYYEDQYTNPGKQLLSGFTADFSKLSKSKSSLWKMISIGVVGGCVLVSVSFLAQLCWPRLFKPPVSPKEHYTISLSDIDYSSQPFLEAAELEALCILVVKKIKDDFGFPGDIMTDPDVGAWIGQLPSYLTRKRDVNLVQDVSSSTSRSSGDVPTHEDFSDTVPSASLESNTVSQMTTAQDIASFQVVLSRDGKIIGFQPMSRLAVNYWASNPLAKALHGGRKISPGILEHSLKIPHPDEAIQLELLMSVNPESWFALARPVR</sequence>
<name>A0ACC2K5X3_PERAE</name>
<evidence type="ECO:0000313" key="2">
    <source>
        <dbReference type="Proteomes" id="UP001234297"/>
    </source>
</evidence>
<keyword evidence="2" id="KW-1185">Reference proteome</keyword>
<comment type="caution">
    <text evidence="1">The sequence shown here is derived from an EMBL/GenBank/DDBJ whole genome shotgun (WGS) entry which is preliminary data.</text>
</comment>